<dbReference type="EMBL" id="JAUSZS010000008">
    <property type="protein sequence ID" value="MDQ0936183.1"/>
    <property type="molecule type" value="Genomic_DNA"/>
</dbReference>
<evidence type="ECO:0000313" key="2">
    <source>
        <dbReference type="Proteomes" id="UP001223072"/>
    </source>
</evidence>
<sequence length="34" mass="3830">MRKSLWAPRVAVDHHATEGRSWRLALCAEGVLGR</sequence>
<organism evidence="1 2">
    <name type="scientific">Streptomyces turgidiscabies</name>
    <dbReference type="NCBI Taxonomy" id="85558"/>
    <lineage>
        <taxon>Bacteria</taxon>
        <taxon>Bacillati</taxon>
        <taxon>Actinomycetota</taxon>
        <taxon>Actinomycetes</taxon>
        <taxon>Kitasatosporales</taxon>
        <taxon>Streptomycetaceae</taxon>
        <taxon>Streptomyces</taxon>
    </lineage>
</organism>
<protein>
    <submittedName>
        <fullName evidence="1">Uncharacterized protein</fullName>
    </submittedName>
</protein>
<keyword evidence="2" id="KW-1185">Reference proteome</keyword>
<proteinExistence type="predicted"/>
<gene>
    <name evidence="1" type="ORF">QFZ49_006158</name>
</gene>
<reference evidence="1 2" key="1">
    <citation type="submission" date="2023-07" db="EMBL/GenBank/DDBJ databases">
        <title>Comparative genomics of wheat-associated soil bacteria to identify genetic determinants of phenazine resistance.</title>
        <authorList>
            <person name="Mouncey N."/>
        </authorList>
    </citation>
    <scope>NUCLEOTIDE SEQUENCE [LARGE SCALE GENOMIC DNA]</scope>
    <source>
        <strain evidence="1 2">W2I16</strain>
    </source>
</reference>
<accession>A0ABU0RWH9</accession>
<dbReference type="Proteomes" id="UP001223072">
    <property type="component" value="Unassembled WGS sequence"/>
</dbReference>
<comment type="caution">
    <text evidence="1">The sequence shown here is derived from an EMBL/GenBank/DDBJ whole genome shotgun (WGS) entry which is preliminary data.</text>
</comment>
<name>A0ABU0RWH9_9ACTN</name>
<evidence type="ECO:0000313" key="1">
    <source>
        <dbReference type="EMBL" id="MDQ0936183.1"/>
    </source>
</evidence>